<dbReference type="AlphaFoldDB" id="A0A1H6IYJ1"/>
<feature type="chain" id="PRO_5010332847" evidence="1">
    <location>
        <begin position="23"/>
        <end position="203"/>
    </location>
</feature>
<evidence type="ECO:0000313" key="2">
    <source>
        <dbReference type="EMBL" id="SEH54539.1"/>
    </source>
</evidence>
<proteinExistence type="predicted"/>
<dbReference type="OrthoDB" id="7352250at2"/>
<keyword evidence="3" id="KW-1185">Reference proteome</keyword>
<dbReference type="EMBL" id="FNWO01000013">
    <property type="protein sequence ID" value="SEH54539.1"/>
    <property type="molecule type" value="Genomic_DNA"/>
</dbReference>
<name>A0A1H6IYJ1_MAGFU</name>
<reference evidence="3" key="1">
    <citation type="submission" date="2016-10" db="EMBL/GenBank/DDBJ databases">
        <authorList>
            <person name="Varghese N."/>
            <person name="Submissions S."/>
        </authorList>
    </citation>
    <scope>NUCLEOTIDE SEQUENCE [LARGE SCALE GENOMIC DNA]</scope>
    <source>
        <strain evidence="3">DSM 13234</strain>
    </source>
</reference>
<organism evidence="2 3">
    <name type="scientific">Magnetospirillum fulvum</name>
    <name type="common">Rhodospirillum fulvum</name>
    <dbReference type="NCBI Taxonomy" id="1082"/>
    <lineage>
        <taxon>Bacteria</taxon>
        <taxon>Pseudomonadati</taxon>
        <taxon>Pseudomonadota</taxon>
        <taxon>Alphaproteobacteria</taxon>
        <taxon>Rhodospirillales</taxon>
        <taxon>Rhodospirillaceae</taxon>
        <taxon>Magnetospirillum</taxon>
    </lineage>
</organism>
<accession>A0A1H6IYJ1</accession>
<gene>
    <name evidence="2" type="ORF">SAMN04244559_02898</name>
</gene>
<dbReference type="RefSeq" id="WP_074769806.1">
    <property type="nucleotide sequence ID" value="NZ_FNWO01000013.1"/>
</dbReference>
<dbReference type="Proteomes" id="UP000182983">
    <property type="component" value="Unassembled WGS sequence"/>
</dbReference>
<evidence type="ECO:0000313" key="3">
    <source>
        <dbReference type="Proteomes" id="UP000182983"/>
    </source>
</evidence>
<protein>
    <submittedName>
        <fullName evidence="2">Uncharacterized protein</fullName>
    </submittedName>
</protein>
<feature type="signal peptide" evidence="1">
    <location>
        <begin position="1"/>
        <end position="22"/>
    </location>
</feature>
<sequence>MFRALPGLLFVVLVSVSVAALAGDGGRVGDSVPTRLEAARAAHARGDLARAALELEAAIVDLHARVGAALAECLPPPPSGWTAEPPETQGLFSAGGGLSVSRAYARDDSSFNALLILDSPAVAAAAAQFQPAAALPTNVRRLHLGQDDALLRWDATTRSGEITLVLGTRVLLQIEGDGIASGEQLVEAARGWNLASIRKLVGV</sequence>
<keyword evidence="1" id="KW-0732">Signal</keyword>
<evidence type="ECO:0000256" key="1">
    <source>
        <dbReference type="SAM" id="SignalP"/>
    </source>
</evidence>